<evidence type="ECO:0000313" key="2">
    <source>
        <dbReference type="EMBL" id="KQH80396.1"/>
    </source>
</evidence>
<dbReference type="OrthoDB" id="4753420at2"/>
<organism evidence="2 3">
    <name type="scientific">Mycobacterium gordonae</name>
    <dbReference type="NCBI Taxonomy" id="1778"/>
    <lineage>
        <taxon>Bacteria</taxon>
        <taxon>Bacillati</taxon>
        <taxon>Actinomycetota</taxon>
        <taxon>Actinomycetes</taxon>
        <taxon>Mycobacteriales</taxon>
        <taxon>Mycobacteriaceae</taxon>
        <taxon>Mycobacterium</taxon>
    </lineage>
</organism>
<dbReference type="EMBL" id="LKTM01000024">
    <property type="protein sequence ID" value="KQH80396.1"/>
    <property type="molecule type" value="Genomic_DNA"/>
</dbReference>
<evidence type="ECO:0000313" key="3">
    <source>
        <dbReference type="Proteomes" id="UP000051677"/>
    </source>
</evidence>
<dbReference type="Proteomes" id="UP000051677">
    <property type="component" value="Unassembled WGS sequence"/>
</dbReference>
<sequence>MQPMTFDPVVGDIGAQVVQLGISSLQAGEHAQLSITGLAPAGADDVSMQAVAAFHQEAASMLELHRAAQEELVRTGTAFTQIAQTYTDADRSAADSLVINALPMSNPWAGE</sequence>
<comment type="caution">
    <text evidence="2">The sequence shown here is derived from an EMBL/GenBank/DDBJ whole genome shotgun (WGS) entry which is preliminary data.</text>
</comment>
<dbReference type="Pfam" id="PF00934">
    <property type="entry name" value="PE"/>
    <property type="match status" value="1"/>
</dbReference>
<dbReference type="InterPro" id="IPR000084">
    <property type="entry name" value="PE-PGRS_N"/>
</dbReference>
<reference evidence="2 3" key="1">
    <citation type="submission" date="2015-10" db="EMBL/GenBank/DDBJ databases">
        <title>Mycobacterium gordonae draft genome assembly.</title>
        <authorList>
            <person name="Ustinova V."/>
            <person name="Smirnova T."/>
            <person name="Blagodatskikh K."/>
            <person name="Varlamov D."/>
            <person name="Larionova E."/>
            <person name="Chernousova L."/>
        </authorList>
    </citation>
    <scope>NUCLEOTIDE SEQUENCE [LARGE SCALE GENOMIC DNA]</scope>
    <source>
        <strain evidence="2 3">CTRI 14-8773</strain>
    </source>
</reference>
<dbReference type="InterPro" id="IPR038332">
    <property type="entry name" value="PPE_sf"/>
</dbReference>
<dbReference type="STRING" id="1778.A9W97_06520"/>
<protein>
    <recommendedName>
        <fullName evidence="1">PE domain-containing protein</fullName>
    </recommendedName>
</protein>
<name>A0A0Q2XGP7_MYCGO</name>
<evidence type="ECO:0000259" key="1">
    <source>
        <dbReference type="Pfam" id="PF00934"/>
    </source>
</evidence>
<dbReference type="AlphaFoldDB" id="A0A0Q2XGP7"/>
<dbReference type="SUPFAM" id="SSF140459">
    <property type="entry name" value="PE/PPE dimer-like"/>
    <property type="match status" value="1"/>
</dbReference>
<feature type="domain" description="PE" evidence="1">
    <location>
        <begin position="8"/>
        <end position="91"/>
    </location>
</feature>
<accession>A0A0Q2XGP7</accession>
<gene>
    <name evidence="2" type="ORF">AO501_15430</name>
</gene>
<proteinExistence type="predicted"/>
<dbReference type="Gene3D" id="1.10.287.850">
    <property type="entry name" value="HP0062-like domain"/>
    <property type="match status" value="1"/>
</dbReference>